<keyword evidence="3" id="KW-1185">Reference proteome</keyword>
<feature type="region of interest" description="Disordered" evidence="1">
    <location>
        <begin position="129"/>
        <end position="176"/>
    </location>
</feature>
<evidence type="ECO:0000313" key="3">
    <source>
        <dbReference type="Proteomes" id="UP001174909"/>
    </source>
</evidence>
<reference evidence="2" key="1">
    <citation type="submission" date="2023-03" db="EMBL/GenBank/DDBJ databases">
        <authorList>
            <person name="Steffen K."/>
            <person name="Cardenas P."/>
        </authorList>
    </citation>
    <scope>NUCLEOTIDE SEQUENCE</scope>
</reference>
<feature type="non-terminal residue" evidence="2">
    <location>
        <position position="1"/>
    </location>
</feature>
<sequence length="176" mass="19784">MLSCLSYAPLSSRPCGSPADKEAEDEVLVLSIGPSFKYVVPSFDVLAVAMRPMKIRVNVDGQDRTYDIFIRTDNSLNGHLLPAMMRVKDYALVEECEFSVSVNLSNFHLPPQGVLVAWLWDWQEESKNDTPADVESREQHNPYLQSESESESESGKSDNETTQLSLPTRTHTVTFK</sequence>
<gene>
    <name evidence="2" type="ORF">GBAR_LOCUS27950</name>
</gene>
<comment type="caution">
    <text evidence="2">The sequence shown here is derived from an EMBL/GenBank/DDBJ whole genome shotgun (WGS) entry which is preliminary data.</text>
</comment>
<dbReference type="AlphaFoldDB" id="A0AA35TPZ9"/>
<evidence type="ECO:0000256" key="1">
    <source>
        <dbReference type="SAM" id="MobiDB-lite"/>
    </source>
</evidence>
<dbReference type="EMBL" id="CASHTH010003890">
    <property type="protein sequence ID" value="CAI8050961.1"/>
    <property type="molecule type" value="Genomic_DNA"/>
</dbReference>
<feature type="compositionally biased region" description="Basic and acidic residues" evidence="1">
    <location>
        <begin position="129"/>
        <end position="140"/>
    </location>
</feature>
<organism evidence="2 3">
    <name type="scientific">Geodia barretti</name>
    <name type="common">Barrett's horny sponge</name>
    <dbReference type="NCBI Taxonomy" id="519541"/>
    <lineage>
        <taxon>Eukaryota</taxon>
        <taxon>Metazoa</taxon>
        <taxon>Porifera</taxon>
        <taxon>Demospongiae</taxon>
        <taxon>Heteroscleromorpha</taxon>
        <taxon>Tetractinellida</taxon>
        <taxon>Astrophorina</taxon>
        <taxon>Geodiidae</taxon>
        <taxon>Geodia</taxon>
    </lineage>
</organism>
<dbReference type="Proteomes" id="UP001174909">
    <property type="component" value="Unassembled WGS sequence"/>
</dbReference>
<proteinExistence type="predicted"/>
<feature type="compositionally biased region" description="Polar residues" evidence="1">
    <location>
        <begin position="160"/>
        <end position="176"/>
    </location>
</feature>
<evidence type="ECO:0000313" key="2">
    <source>
        <dbReference type="EMBL" id="CAI8050961.1"/>
    </source>
</evidence>
<protein>
    <submittedName>
        <fullName evidence="2">Uncharacterized protein</fullName>
    </submittedName>
</protein>
<accession>A0AA35TPZ9</accession>
<name>A0AA35TPZ9_GEOBA</name>